<dbReference type="EMBL" id="CP043450">
    <property type="protein sequence ID" value="QEM09993.1"/>
    <property type="molecule type" value="Genomic_DNA"/>
</dbReference>
<organism evidence="1 2">
    <name type="scientific">Mucilaginibacter rubeus</name>
    <dbReference type="NCBI Taxonomy" id="2027860"/>
    <lineage>
        <taxon>Bacteria</taxon>
        <taxon>Pseudomonadati</taxon>
        <taxon>Bacteroidota</taxon>
        <taxon>Sphingobacteriia</taxon>
        <taxon>Sphingobacteriales</taxon>
        <taxon>Sphingobacteriaceae</taxon>
        <taxon>Mucilaginibacter</taxon>
    </lineage>
</organism>
<keyword evidence="2" id="KW-1185">Reference proteome</keyword>
<dbReference type="KEGG" id="mrub:DEO27_008145"/>
<dbReference type="RefSeq" id="WP_112570347.1">
    <property type="nucleotide sequence ID" value="NZ_CP043450.1"/>
</dbReference>
<protein>
    <submittedName>
        <fullName evidence="1">Uncharacterized protein</fullName>
    </submittedName>
</protein>
<sequence>MAKDVLGTVYETLLCSPGMNEAVKIDLKISRKTILLLSSLIENGLADKESTVQGLLGLIPEQDREELKNFGDECLKKAGLKELSEKMKTLKN</sequence>
<reference evidence="1" key="1">
    <citation type="submission" date="2019-08" db="EMBL/GenBank/DDBJ databases">
        <title>Comparative genome analysis confer to the adaptation heavy metal polluted environment.</title>
        <authorList>
            <person name="Li Y."/>
        </authorList>
    </citation>
    <scope>NUCLEOTIDE SEQUENCE [LARGE SCALE GENOMIC DNA]</scope>
    <source>
        <strain evidence="1">P1</strain>
    </source>
</reference>
<dbReference type="Proteomes" id="UP000251402">
    <property type="component" value="Chromosome"/>
</dbReference>
<gene>
    <name evidence="1" type="ORF">DEO27_008145</name>
</gene>
<proteinExistence type="predicted"/>
<name>A0A5C1HWV4_9SPHI</name>
<evidence type="ECO:0000313" key="2">
    <source>
        <dbReference type="Proteomes" id="UP000251402"/>
    </source>
</evidence>
<evidence type="ECO:0000313" key="1">
    <source>
        <dbReference type="EMBL" id="QEM09993.1"/>
    </source>
</evidence>
<dbReference type="AlphaFoldDB" id="A0A5C1HWV4"/>
<dbReference type="OrthoDB" id="798544at2"/>
<accession>A0A5C1HWV4</accession>